<dbReference type="RefSeq" id="WP_013255152.1">
    <property type="nucleotide sequence ID" value="NC_014364.1"/>
</dbReference>
<dbReference type="InterPro" id="IPR013022">
    <property type="entry name" value="Xyl_isomerase-like_TIM-brl"/>
</dbReference>
<evidence type="ECO:0000256" key="1">
    <source>
        <dbReference type="ARBA" id="ARBA00023235"/>
    </source>
</evidence>
<protein>
    <submittedName>
        <fullName evidence="5">Xylose isomerase domain protein TIM barrel</fullName>
    </submittedName>
</protein>
<dbReference type="SUPFAM" id="SSF51658">
    <property type="entry name" value="Xylose isomerase-like"/>
    <property type="match status" value="1"/>
</dbReference>
<evidence type="ECO:0000313" key="6">
    <source>
        <dbReference type="Proteomes" id="UP000002318"/>
    </source>
</evidence>
<feature type="active site" description="Proton donor/acceptor" evidence="3">
    <location>
        <position position="145"/>
    </location>
</feature>
<dbReference type="GO" id="GO:0016853">
    <property type="term" value="F:isomerase activity"/>
    <property type="evidence" value="ECO:0007669"/>
    <property type="project" value="UniProtKB-KW"/>
</dbReference>
<dbReference type="InterPro" id="IPR026040">
    <property type="entry name" value="HyI-like"/>
</dbReference>
<evidence type="ECO:0000256" key="2">
    <source>
        <dbReference type="PIRNR" id="PIRNR006241"/>
    </source>
</evidence>
<name>E1R4E9_SEDSS</name>
<proteinExistence type="inferred from homology"/>
<dbReference type="STRING" id="573413.Spirs_2580"/>
<dbReference type="eggNOG" id="COG3622">
    <property type="taxonomic scope" value="Bacteria"/>
</dbReference>
<dbReference type="Proteomes" id="UP000002318">
    <property type="component" value="Chromosome"/>
</dbReference>
<dbReference type="InterPro" id="IPR050417">
    <property type="entry name" value="Sugar_Epim/Isomerase"/>
</dbReference>
<reference evidence="5 6" key="1">
    <citation type="journal article" date="2010" name="Stand. Genomic Sci.">
        <title>Complete genome sequence of Spirochaeta smaragdinae type strain (SEBR 4228).</title>
        <authorList>
            <person name="Mavromatis K."/>
            <person name="Yasawong M."/>
            <person name="Chertkov O."/>
            <person name="Lapidus A."/>
            <person name="Lucas S."/>
            <person name="Nolan M."/>
            <person name="Del Rio T.G."/>
            <person name="Tice H."/>
            <person name="Cheng J.F."/>
            <person name="Pitluck S."/>
            <person name="Liolios K."/>
            <person name="Ivanova N."/>
            <person name="Tapia R."/>
            <person name="Han C."/>
            <person name="Bruce D."/>
            <person name="Goodwin L."/>
            <person name="Pati A."/>
            <person name="Chen A."/>
            <person name="Palaniappan K."/>
            <person name="Land M."/>
            <person name="Hauser L."/>
            <person name="Chang Y.J."/>
            <person name="Jeffries C.D."/>
            <person name="Detter J.C."/>
            <person name="Rohde M."/>
            <person name="Brambilla E."/>
            <person name="Spring S."/>
            <person name="Goker M."/>
            <person name="Sikorski J."/>
            <person name="Woyke T."/>
            <person name="Bristow J."/>
            <person name="Eisen J.A."/>
            <person name="Markowitz V."/>
            <person name="Hugenholtz P."/>
            <person name="Klenk H.P."/>
            <person name="Kyrpides N.C."/>
        </authorList>
    </citation>
    <scope>NUCLEOTIDE SEQUENCE [LARGE SCALE GENOMIC DNA]</scope>
    <source>
        <strain evidence="6">DSM 11293 / JCM 15392 / SEBR 4228</strain>
    </source>
</reference>
<keyword evidence="6" id="KW-1185">Reference proteome</keyword>
<dbReference type="Gene3D" id="3.20.20.150">
    <property type="entry name" value="Divalent-metal-dependent TIM barrel enzymes"/>
    <property type="match status" value="1"/>
</dbReference>
<comment type="similarity">
    <text evidence="2">Belongs to the hyi family.</text>
</comment>
<keyword evidence="1 2" id="KW-0413">Isomerase</keyword>
<dbReference type="HOGENOM" id="CLU_050006_1_2_12"/>
<evidence type="ECO:0000259" key="4">
    <source>
        <dbReference type="Pfam" id="PF01261"/>
    </source>
</evidence>
<dbReference type="PIRSF" id="PIRSF006241">
    <property type="entry name" value="HyI"/>
    <property type="match status" value="1"/>
</dbReference>
<evidence type="ECO:0000313" key="5">
    <source>
        <dbReference type="EMBL" id="ADK81690.1"/>
    </source>
</evidence>
<dbReference type="AlphaFoldDB" id="E1R4E9"/>
<evidence type="ECO:0000256" key="3">
    <source>
        <dbReference type="PIRSR" id="PIRSR006241-50"/>
    </source>
</evidence>
<organism evidence="5 6">
    <name type="scientific">Sediminispirochaeta smaragdinae (strain DSM 11293 / JCM 15392 / SEBR 4228)</name>
    <name type="common">Spirochaeta smaragdinae</name>
    <dbReference type="NCBI Taxonomy" id="573413"/>
    <lineage>
        <taxon>Bacteria</taxon>
        <taxon>Pseudomonadati</taxon>
        <taxon>Spirochaetota</taxon>
        <taxon>Spirochaetia</taxon>
        <taxon>Spirochaetales</taxon>
        <taxon>Spirochaetaceae</taxon>
        <taxon>Sediminispirochaeta</taxon>
    </lineage>
</organism>
<feature type="domain" description="Xylose isomerase-like TIM barrel" evidence="4">
    <location>
        <begin position="22"/>
        <end position="248"/>
    </location>
</feature>
<feature type="active site" description="Proton donor/acceptor" evidence="3">
    <location>
        <position position="243"/>
    </location>
</feature>
<dbReference type="EMBL" id="CP002116">
    <property type="protein sequence ID" value="ADK81690.1"/>
    <property type="molecule type" value="Genomic_DNA"/>
</dbReference>
<dbReference type="PANTHER" id="PTHR43489">
    <property type="entry name" value="ISOMERASE"/>
    <property type="match status" value="1"/>
</dbReference>
<dbReference type="OrthoDB" id="9786584at2"/>
<sequence>MEKSANIEVLYTELPWEKRFLAAKRDGFDYIEFWGWEDKDLPRVKALLQESDLSLSTMSGDGPFSMCDPMKKKEYIDYIKKSIDAANFLGSPRLVIHSNELADDPQWAADFFEEYSDTVKLLTMFDNLKVMSLLAEKAGVTFVLEALNVVVDHIGNFLTKTQTAVELVKATGSSHMKILYDAYHMYLNEGKICETLSKYIDAVGYIHVADAPGRGEPGTGAINYHNVFKHLAKIGYSGVIGFELYPQNGTKNAVTAILKACEGVF</sequence>
<dbReference type="KEGG" id="ssm:Spirs_2580"/>
<dbReference type="InterPro" id="IPR036237">
    <property type="entry name" value="Xyl_isomerase-like_sf"/>
</dbReference>
<dbReference type="Pfam" id="PF01261">
    <property type="entry name" value="AP_endonuc_2"/>
    <property type="match status" value="1"/>
</dbReference>
<gene>
    <name evidence="5" type="ordered locus">Spirs_2580</name>
</gene>
<accession>E1R4E9</accession>